<organism evidence="2 3">
    <name type="scientific">Methylobacterium radiodurans</name>
    <dbReference type="NCBI Taxonomy" id="2202828"/>
    <lineage>
        <taxon>Bacteria</taxon>
        <taxon>Pseudomonadati</taxon>
        <taxon>Pseudomonadota</taxon>
        <taxon>Alphaproteobacteria</taxon>
        <taxon>Hyphomicrobiales</taxon>
        <taxon>Methylobacteriaceae</taxon>
        <taxon>Methylobacterium</taxon>
    </lineage>
</organism>
<dbReference type="EMBL" id="CP029551">
    <property type="protein sequence ID" value="AWN36670.1"/>
    <property type="molecule type" value="Genomic_DNA"/>
</dbReference>
<protein>
    <submittedName>
        <fullName evidence="2">Alpha/beta hydrolase</fullName>
    </submittedName>
</protein>
<gene>
    <name evidence="2" type="ORF">DK427_13765</name>
</gene>
<name>A0A2U8VTI0_9HYPH</name>
<dbReference type="Proteomes" id="UP000246058">
    <property type="component" value="Chromosome"/>
</dbReference>
<evidence type="ECO:0000313" key="3">
    <source>
        <dbReference type="Proteomes" id="UP000246058"/>
    </source>
</evidence>
<dbReference type="AlphaFoldDB" id="A0A2U8VTI0"/>
<dbReference type="InterPro" id="IPR022742">
    <property type="entry name" value="Hydrolase_4"/>
</dbReference>
<keyword evidence="3" id="KW-1185">Reference proteome</keyword>
<feature type="domain" description="Serine aminopeptidase S33" evidence="1">
    <location>
        <begin position="75"/>
        <end position="180"/>
    </location>
</feature>
<proteinExistence type="predicted"/>
<sequence>MRILIILSAAAVVLCAGLVGILALAQRRLIYPGAYQDVASVGERAAPAGTEAITVGTADGERLHALWRAPRPGCGVVVSFHGNASMPEFHAERFAADPWRAAGWGVLAPAYRGYPGSTGAPSEEGLIADGLAAVAEARARAPGAPVLLHGHSLGAAVAVAVAARLPPAGAPAGLYLEAPFDSLVSAARVHFPAAPGWLLRDTYRSDARIAGLRGPILIVHGTDDPVVPERLGRRLAEAGKARFEALPGDHVSILGARDKEAVALFGGARACPDAAAAEVR</sequence>
<dbReference type="GO" id="GO:0016787">
    <property type="term" value="F:hydrolase activity"/>
    <property type="evidence" value="ECO:0007669"/>
    <property type="project" value="UniProtKB-KW"/>
</dbReference>
<dbReference type="PANTHER" id="PTHR12277:SF81">
    <property type="entry name" value="PROTEIN ABHD13"/>
    <property type="match status" value="1"/>
</dbReference>
<accession>A0A2U8VTI0</accession>
<dbReference type="PANTHER" id="PTHR12277">
    <property type="entry name" value="ALPHA/BETA HYDROLASE DOMAIN-CONTAINING PROTEIN"/>
    <property type="match status" value="1"/>
</dbReference>
<dbReference type="OrthoDB" id="9798884at2"/>
<dbReference type="Gene3D" id="3.40.50.1820">
    <property type="entry name" value="alpha/beta hydrolase"/>
    <property type="match status" value="1"/>
</dbReference>
<evidence type="ECO:0000259" key="1">
    <source>
        <dbReference type="Pfam" id="PF12146"/>
    </source>
</evidence>
<dbReference type="SUPFAM" id="SSF53474">
    <property type="entry name" value="alpha/beta-Hydrolases"/>
    <property type="match status" value="1"/>
</dbReference>
<reference evidence="2 3" key="1">
    <citation type="submission" date="2018-05" db="EMBL/GenBank/DDBJ databases">
        <title>Complete Genome Sequence of Methylobacterium sp. 17Sr1-43.</title>
        <authorList>
            <person name="Srinivasan S."/>
        </authorList>
    </citation>
    <scope>NUCLEOTIDE SEQUENCE [LARGE SCALE GENOMIC DNA]</scope>
    <source>
        <strain evidence="2 3">17Sr1-43</strain>
    </source>
</reference>
<keyword evidence="2" id="KW-0378">Hydrolase</keyword>
<dbReference type="Pfam" id="PF12146">
    <property type="entry name" value="Hydrolase_4"/>
    <property type="match status" value="1"/>
</dbReference>
<evidence type="ECO:0000313" key="2">
    <source>
        <dbReference type="EMBL" id="AWN36670.1"/>
    </source>
</evidence>
<dbReference type="RefSeq" id="WP_109951759.1">
    <property type="nucleotide sequence ID" value="NZ_CP029551.1"/>
</dbReference>
<dbReference type="KEGG" id="meti:DK427_13765"/>
<dbReference type="InterPro" id="IPR029058">
    <property type="entry name" value="AB_hydrolase_fold"/>
</dbReference>